<proteinExistence type="inferred from homology"/>
<dbReference type="SUPFAM" id="SSF52540">
    <property type="entry name" value="P-loop containing nucleoside triphosphate hydrolases"/>
    <property type="match status" value="2"/>
</dbReference>
<keyword evidence="1 3" id="KW-0808">Transferase</keyword>
<dbReference type="InParanoid" id="G3I564"/>
<evidence type="ECO:0000256" key="1">
    <source>
        <dbReference type="RuleBase" id="RU361155"/>
    </source>
</evidence>
<evidence type="ECO:0000313" key="3">
    <source>
        <dbReference type="EMBL" id="EGW08337.1"/>
    </source>
</evidence>
<dbReference type="Proteomes" id="UP000001075">
    <property type="component" value="Unassembled WGS sequence"/>
</dbReference>
<sequence length="87" mass="10728">MDNKREFLLNFKGYNFERSLVKMDIVENMDKHEIRDDDVFLVTYPKSGTIGDWKRHLTVEQNERFDMIFYKNMKNFPLKFIWDINEE</sequence>
<dbReference type="GO" id="GO:0008146">
    <property type="term" value="F:sulfotransferase activity"/>
    <property type="evidence" value="ECO:0007669"/>
    <property type="project" value="InterPro"/>
</dbReference>
<protein>
    <recommendedName>
        <fullName evidence="1">Sulfotransferase</fullName>
        <ecNumber evidence="1">2.8.2.-</ecNumber>
    </recommendedName>
</protein>
<dbReference type="InterPro" id="IPR027417">
    <property type="entry name" value="P-loop_NTPase"/>
</dbReference>
<dbReference type="InterPro" id="IPR000863">
    <property type="entry name" value="Sulfotransferase_dom"/>
</dbReference>
<evidence type="ECO:0000313" key="4">
    <source>
        <dbReference type="Proteomes" id="UP000001075"/>
    </source>
</evidence>
<comment type="similarity">
    <text evidence="1">Belongs to the sulfotransferase 1 family.</text>
</comment>
<dbReference type="PaxDb" id="10029-XP_007631760.1"/>
<dbReference type="EMBL" id="JH001284">
    <property type="protein sequence ID" value="EGW08337.1"/>
    <property type="molecule type" value="Genomic_DNA"/>
</dbReference>
<dbReference type="EC" id="2.8.2.-" evidence="1"/>
<feature type="domain" description="Sulfotransferase" evidence="2">
    <location>
        <begin position="50"/>
        <end position="76"/>
    </location>
</feature>
<accession>G3I564</accession>
<dbReference type="Gene3D" id="3.40.50.300">
    <property type="entry name" value="P-loop containing nucleotide triphosphate hydrolases"/>
    <property type="match status" value="2"/>
</dbReference>
<dbReference type="AlphaFoldDB" id="G3I564"/>
<name>G3I564_CRIGR</name>
<reference evidence="4" key="1">
    <citation type="journal article" date="2011" name="Nat. Biotechnol.">
        <title>The genomic sequence of the Chinese hamster ovary (CHO)-K1 cell line.</title>
        <authorList>
            <person name="Xu X."/>
            <person name="Nagarajan H."/>
            <person name="Lewis N.E."/>
            <person name="Pan S."/>
            <person name="Cai Z."/>
            <person name="Liu X."/>
            <person name="Chen W."/>
            <person name="Xie M."/>
            <person name="Wang W."/>
            <person name="Hammond S."/>
            <person name="Andersen M.R."/>
            <person name="Neff N."/>
            <person name="Passarelli B."/>
            <person name="Koh W."/>
            <person name="Fan H.C."/>
            <person name="Wang J."/>
            <person name="Gui Y."/>
            <person name="Lee K.H."/>
            <person name="Betenbaugh M.J."/>
            <person name="Quake S.R."/>
            <person name="Famili I."/>
            <person name="Palsson B.O."/>
            <person name="Wang J."/>
        </authorList>
    </citation>
    <scope>NUCLEOTIDE SEQUENCE [LARGE SCALE GENOMIC DNA]</scope>
    <source>
        <strain evidence="4">CHO K1 cell line</strain>
    </source>
</reference>
<organism evidence="3 4">
    <name type="scientific">Cricetulus griseus</name>
    <name type="common">Chinese hamster</name>
    <name type="synonym">Cricetulus barabensis griseus</name>
    <dbReference type="NCBI Taxonomy" id="10029"/>
    <lineage>
        <taxon>Eukaryota</taxon>
        <taxon>Metazoa</taxon>
        <taxon>Chordata</taxon>
        <taxon>Craniata</taxon>
        <taxon>Vertebrata</taxon>
        <taxon>Euteleostomi</taxon>
        <taxon>Mammalia</taxon>
        <taxon>Eutheria</taxon>
        <taxon>Euarchontoglires</taxon>
        <taxon>Glires</taxon>
        <taxon>Rodentia</taxon>
        <taxon>Myomorpha</taxon>
        <taxon>Muroidea</taxon>
        <taxon>Cricetidae</taxon>
        <taxon>Cricetinae</taxon>
        <taxon>Cricetulus</taxon>
    </lineage>
</organism>
<gene>
    <name evidence="3" type="ORF">I79_018608</name>
</gene>
<dbReference type="Pfam" id="PF00685">
    <property type="entry name" value="Sulfotransfer_1"/>
    <property type="match status" value="1"/>
</dbReference>
<evidence type="ECO:0000259" key="2">
    <source>
        <dbReference type="Pfam" id="PF00685"/>
    </source>
</evidence>